<protein>
    <submittedName>
        <fullName evidence="2">Uncharacterized protein</fullName>
    </submittedName>
</protein>
<dbReference type="Proteomes" id="UP001607303">
    <property type="component" value="Unassembled WGS sequence"/>
</dbReference>
<evidence type="ECO:0000313" key="2">
    <source>
        <dbReference type="EMBL" id="KAL2726342.1"/>
    </source>
</evidence>
<reference evidence="2 3" key="1">
    <citation type="journal article" date="2024" name="Ann. Entomol. Soc. Am.">
        <title>Genomic analyses of the southern and eastern yellowjacket wasps (Hymenoptera: Vespidae) reveal evolutionary signatures of social life.</title>
        <authorList>
            <person name="Catto M.A."/>
            <person name="Caine P.B."/>
            <person name="Orr S.E."/>
            <person name="Hunt B.G."/>
            <person name="Goodisman M.A.D."/>
        </authorList>
    </citation>
    <scope>NUCLEOTIDE SEQUENCE [LARGE SCALE GENOMIC DNA]</scope>
    <source>
        <strain evidence="2">232</strain>
        <tissue evidence="2">Head and thorax</tissue>
    </source>
</reference>
<dbReference type="EMBL" id="JAYRBN010000107">
    <property type="protein sequence ID" value="KAL2726342.1"/>
    <property type="molecule type" value="Genomic_DNA"/>
</dbReference>
<evidence type="ECO:0000256" key="1">
    <source>
        <dbReference type="SAM" id="MobiDB-lite"/>
    </source>
</evidence>
<accession>A0ABD2B0F2</accession>
<proteinExistence type="predicted"/>
<keyword evidence="3" id="KW-1185">Reference proteome</keyword>
<feature type="region of interest" description="Disordered" evidence="1">
    <location>
        <begin position="38"/>
        <end position="57"/>
    </location>
</feature>
<evidence type="ECO:0000313" key="3">
    <source>
        <dbReference type="Proteomes" id="UP001607303"/>
    </source>
</evidence>
<organism evidence="2 3">
    <name type="scientific">Vespula maculifrons</name>
    <name type="common">Eastern yellow jacket</name>
    <name type="synonym">Wasp</name>
    <dbReference type="NCBI Taxonomy" id="7453"/>
    <lineage>
        <taxon>Eukaryota</taxon>
        <taxon>Metazoa</taxon>
        <taxon>Ecdysozoa</taxon>
        <taxon>Arthropoda</taxon>
        <taxon>Hexapoda</taxon>
        <taxon>Insecta</taxon>
        <taxon>Pterygota</taxon>
        <taxon>Neoptera</taxon>
        <taxon>Endopterygota</taxon>
        <taxon>Hymenoptera</taxon>
        <taxon>Apocrita</taxon>
        <taxon>Aculeata</taxon>
        <taxon>Vespoidea</taxon>
        <taxon>Vespidae</taxon>
        <taxon>Vespinae</taxon>
        <taxon>Vespula</taxon>
    </lineage>
</organism>
<sequence>MEQRKKNLSVTIFFSETVAHTKAAPGSLERALRALHAHENRTGVTGKRSSRPTRPYFSYQDLSNRSRVLTHPGKPDRGHWKGLYAPYTPIFFLSKSDQQEPSYNTPGKAEPESLERALLNLVKPNGVTGKGYSRTTRPYFLFQDLTDRSQVLMHLGKPHRGADIASGKSGPESLERALRALHAHIFSIKISPTGADIASRKTGPNLTNRSRVITNLVKPDGVTGKGYSRTTRAYFLFQDLTDRSQVLMHLGKPHRGHWRGLFAPYTPIFFYQDMTNRSRVITENRTKFIGKGSSRPTCPYFLFQDLTNRSRVLMVQREQRKKNFSVTIFFSESVASGKAGPESLETALRALHAHIFSIKI</sequence>
<name>A0ABD2B0F2_VESMC</name>
<dbReference type="AlphaFoldDB" id="A0ABD2B0F2"/>
<comment type="caution">
    <text evidence="2">The sequence shown here is derived from an EMBL/GenBank/DDBJ whole genome shotgun (WGS) entry which is preliminary data.</text>
</comment>
<gene>
    <name evidence="2" type="ORF">V1477_017769</name>
</gene>